<protein>
    <submittedName>
        <fullName evidence="7">3-ketoacyl-CoA thiolase</fullName>
    </submittedName>
</protein>
<evidence type="ECO:0000256" key="4">
    <source>
        <dbReference type="RuleBase" id="RU003557"/>
    </source>
</evidence>
<dbReference type="AlphaFoldDB" id="K6XLY3"/>
<dbReference type="RefSeq" id="WP_007624901.1">
    <property type="nucleotide sequence ID" value="NZ_BAEO01000065.1"/>
</dbReference>
<name>K6XLY3_9ALTE</name>
<dbReference type="EMBL" id="BAEO01000065">
    <property type="protein sequence ID" value="GAC21674.1"/>
    <property type="molecule type" value="Genomic_DNA"/>
</dbReference>
<dbReference type="InterPro" id="IPR016039">
    <property type="entry name" value="Thiolase-like"/>
</dbReference>
<dbReference type="PROSITE" id="PS00098">
    <property type="entry name" value="THIOLASE_1"/>
    <property type="match status" value="1"/>
</dbReference>
<accession>K6XLY3</accession>
<evidence type="ECO:0000256" key="2">
    <source>
        <dbReference type="ARBA" id="ARBA00022679"/>
    </source>
</evidence>
<keyword evidence="2 4" id="KW-0808">Transferase</keyword>
<dbReference type="eggNOG" id="COG0183">
    <property type="taxonomic scope" value="Bacteria"/>
</dbReference>
<dbReference type="InterPro" id="IPR020616">
    <property type="entry name" value="Thiolase_N"/>
</dbReference>
<keyword evidence="8" id="KW-1185">Reference proteome</keyword>
<dbReference type="GO" id="GO:0003988">
    <property type="term" value="F:acetyl-CoA C-acyltransferase activity"/>
    <property type="evidence" value="ECO:0007669"/>
    <property type="project" value="UniProtKB-ARBA"/>
</dbReference>
<dbReference type="OrthoDB" id="8951704at2"/>
<dbReference type="STRING" id="493475.GARC_4736"/>
<reference evidence="7 8" key="1">
    <citation type="journal article" date="2017" name="Antonie Van Leeuwenhoek">
        <title>Rhizobium rhizosphaerae sp. nov., a novel species isolated from rice rhizosphere.</title>
        <authorList>
            <person name="Zhao J.J."/>
            <person name="Zhang J."/>
            <person name="Zhang R.J."/>
            <person name="Zhang C.W."/>
            <person name="Yin H.Q."/>
            <person name="Zhang X.X."/>
        </authorList>
    </citation>
    <scope>NUCLEOTIDE SEQUENCE [LARGE SCALE GENOMIC DNA]</scope>
    <source>
        <strain evidence="7 8">BSs20135</strain>
    </source>
</reference>
<organism evidence="7 8">
    <name type="scientific">Paraglaciecola arctica BSs20135</name>
    <dbReference type="NCBI Taxonomy" id="493475"/>
    <lineage>
        <taxon>Bacteria</taxon>
        <taxon>Pseudomonadati</taxon>
        <taxon>Pseudomonadota</taxon>
        <taxon>Gammaproteobacteria</taxon>
        <taxon>Alteromonadales</taxon>
        <taxon>Alteromonadaceae</taxon>
        <taxon>Paraglaciecola</taxon>
    </lineage>
</organism>
<gene>
    <name evidence="7" type="primary">fadA</name>
    <name evidence="7" type="ORF">GARC_4736</name>
</gene>
<dbReference type="CDD" id="cd00751">
    <property type="entry name" value="thiolase"/>
    <property type="match status" value="1"/>
</dbReference>
<dbReference type="InterPro" id="IPR020615">
    <property type="entry name" value="Thiolase_acyl_enz_int_AS"/>
</dbReference>
<dbReference type="InterPro" id="IPR020613">
    <property type="entry name" value="Thiolase_CS"/>
</dbReference>
<feature type="domain" description="Thiolase N-terminal" evidence="5">
    <location>
        <begin position="8"/>
        <end position="226"/>
    </location>
</feature>
<dbReference type="SUPFAM" id="SSF53901">
    <property type="entry name" value="Thiolase-like"/>
    <property type="match status" value="2"/>
</dbReference>
<evidence type="ECO:0000313" key="8">
    <source>
        <dbReference type="Proteomes" id="UP000006327"/>
    </source>
</evidence>
<dbReference type="Pfam" id="PF00108">
    <property type="entry name" value="Thiolase_N"/>
    <property type="match status" value="1"/>
</dbReference>
<dbReference type="PIRSF" id="PIRSF000429">
    <property type="entry name" value="Ac-CoA_Ac_transf"/>
    <property type="match status" value="1"/>
</dbReference>
<evidence type="ECO:0000256" key="3">
    <source>
        <dbReference type="ARBA" id="ARBA00023315"/>
    </source>
</evidence>
<dbReference type="NCBIfam" id="TIGR01930">
    <property type="entry name" value="AcCoA-C-Actrans"/>
    <property type="match status" value="1"/>
</dbReference>
<dbReference type="Proteomes" id="UP000006327">
    <property type="component" value="Unassembled WGS sequence"/>
</dbReference>
<sequence>MNQAYIYDLIRSPRGKAKPEGGLHDVSPFELLSSLYSSLEDRTGLKPEHIGDVILGCATQVGEQAGNIAKSSIMYHGWPSSVSGLTVNRYCSSGIDAVNFAAMKVMTGIDQLVVAGGIEMLSRTPMFADKPSPFMDIKLASKMGMFMMGSGADLVASQYNVSREDADKVALLSHQRAAHARDNDYFKSIVPIYNSVKDITFKDDELIRQSTLEGLAQMKPSFAKIGEQGVDALYLQKFPELEHIEHVHTPANSPSMADGAALCLIGSLEAQNQLGVAPRAKITAMCNTNADLYTVITGAVAAAKELLRRNNMTSKDVDLFEIHEAFAATMVMCKQELEIDDDKLNVNGGCIALGHPLGATGTIMLSTLLDELERRNLSTGIVAASGAAGTGTALMIELV</sequence>
<dbReference type="InterPro" id="IPR020617">
    <property type="entry name" value="Thiolase_C"/>
</dbReference>
<proteinExistence type="inferred from homology"/>
<comment type="similarity">
    <text evidence="1 4">Belongs to the thiolase-like superfamily. Thiolase family.</text>
</comment>
<dbReference type="InterPro" id="IPR002155">
    <property type="entry name" value="Thiolase"/>
</dbReference>
<keyword evidence="3 4" id="KW-0012">Acyltransferase</keyword>
<dbReference type="Gene3D" id="3.40.47.10">
    <property type="match status" value="2"/>
</dbReference>
<comment type="caution">
    <text evidence="7">The sequence shown here is derived from an EMBL/GenBank/DDBJ whole genome shotgun (WGS) entry which is preliminary data.</text>
</comment>
<dbReference type="PANTHER" id="PTHR43365">
    <property type="entry name" value="BLR7806 PROTEIN"/>
    <property type="match status" value="1"/>
</dbReference>
<evidence type="ECO:0000256" key="1">
    <source>
        <dbReference type="ARBA" id="ARBA00010982"/>
    </source>
</evidence>
<evidence type="ECO:0000259" key="6">
    <source>
        <dbReference type="Pfam" id="PF02803"/>
    </source>
</evidence>
<evidence type="ECO:0000259" key="5">
    <source>
        <dbReference type="Pfam" id="PF00108"/>
    </source>
</evidence>
<dbReference type="PANTHER" id="PTHR43365:SF1">
    <property type="entry name" value="ACETYL-COA C-ACYLTRANSFERASE"/>
    <property type="match status" value="1"/>
</dbReference>
<dbReference type="Pfam" id="PF02803">
    <property type="entry name" value="Thiolase_C"/>
    <property type="match status" value="1"/>
</dbReference>
<evidence type="ECO:0000313" key="7">
    <source>
        <dbReference type="EMBL" id="GAC21674.1"/>
    </source>
</evidence>
<dbReference type="PROSITE" id="PS00737">
    <property type="entry name" value="THIOLASE_2"/>
    <property type="match status" value="1"/>
</dbReference>
<feature type="domain" description="Thiolase C-terminal" evidence="6">
    <location>
        <begin position="278"/>
        <end position="397"/>
    </location>
</feature>